<dbReference type="InterPro" id="IPR041657">
    <property type="entry name" value="HTH_17"/>
</dbReference>
<dbReference type="EMBL" id="CP134214">
    <property type="protein sequence ID" value="WND24082.1"/>
    <property type="molecule type" value="Genomic_DNA"/>
</dbReference>
<name>A0ABY9UTA3_STRVL</name>
<evidence type="ECO:0000259" key="1">
    <source>
        <dbReference type="Pfam" id="PF12728"/>
    </source>
</evidence>
<keyword evidence="3" id="KW-1185">Reference proteome</keyword>
<dbReference type="Proteomes" id="UP001249394">
    <property type="component" value="Plasmid punmamed1"/>
</dbReference>
<gene>
    <name evidence="2" type="ORF">RI060_42955</name>
</gene>
<organism evidence="2 3">
    <name type="scientific">Streptomyces violaceus</name>
    <name type="common">Streptomyces venezuelae</name>
    <dbReference type="NCBI Taxonomy" id="1936"/>
    <lineage>
        <taxon>Bacteria</taxon>
        <taxon>Bacillati</taxon>
        <taxon>Actinomycetota</taxon>
        <taxon>Actinomycetes</taxon>
        <taxon>Kitasatosporales</taxon>
        <taxon>Streptomycetaceae</taxon>
        <taxon>Streptomyces</taxon>
    </lineage>
</organism>
<keyword evidence="2" id="KW-0614">Plasmid</keyword>
<reference evidence="2 3" key="1">
    <citation type="submission" date="2023-09" db="EMBL/GenBank/DDBJ databases">
        <title>The genome sequence of Streptomyces anthocyanicus.</title>
        <authorList>
            <person name="Mo P."/>
        </authorList>
    </citation>
    <scope>NUCLEOTIDE SEQUENCE [LARGE SCALE GENOMIC DNA]</scope>
    <source>
        <strain evidence="2 3">JCM 4387</strain>
        <plasmid evidence="2 3">punmamed1</plasmid>
    </source>
</reference>
<dbReference type="Pfam" id="PF12728">
    <property type="entry name" value="HTH_17"/>
    <property type="match status" value="1"/>
</dbReference>
<accession>A0ABY9UTA3</accession>
<proteinExistence type="predicted"/>
<evidence type="ECO:0000313" key="2">
    <source>
        <dbReference type="EMBL" id="WND24082.1"/>
    </source>
</evidence>
<geneLocation type="plasmid" evidence="2 3">
    <name>punmamed1</name>
</geneLocation>
<evidence type="ECO:0000313" key="3">
    <source>
        <dbReference type="Proteomes" id="UP001249394"/>
    </source>
</evidence>
<sequence>MPTLNDELAAELAQLNGALKPADVAQMLDVHVATVYRLINAKRLRTLSVGSGTKRRTGVKIPQSAVVDYLRGSAA</sequence>
<protein>
    <submittedName>
        <fullName evidence="2">Helix-turn-helix domain-containing protein</fullName>
    </submittedName>
</protein>
<feature type="domain" description="Helix-turn-helix" evidence="1">
    <location>
        <begin position="19"/>
        <end position="72"/>
    </location>
</feature>